<keyword evidence="8 14" id="KW-0862">Zinc</keyword>
<keyword evidence="7 14" id="KW-0378">Hydrolase</keyword>
<evidence type="ECO:0000313" key="18">
    <source>
        <dbReference type="Proteomes" id="UP000178684"/>
    </source>
</evidence>
<dbReference type="Pfam" id="PF17862">
    <property type="entry name" value="AAA_lid_3"/>
    <property type="match status" value="1"/>
</dbReference>
<dbReference type="AlphaFoldDB" id="A0A1F5X3U5"/>
<keyword evidence="3 14" id="KW-0645">Protease</keyword>
<evidence type="ECO:0000256" key="1">
    <source>
        <dbReference type="ARBA" id="ARBA00004370"/>
    </source>
</evidence>
<comment type="subcellular location">
    <subcellularLocation>
        <location evidence="14">Cell membrane</location>
        <topology evidence="14">Multi-pass membrane protein</topology>
        <orientation evidence="14">Cytoplasmic side</orientation>
    </subcellularLocation>
    <subcellularLocation>
        <location evidence="1">Membrane</location>
    </subcellularLocation>
</comment>
<evidence type="ECO:0000256" key="12">
    <source>
        <dbReference type="ARBA" id="ARBA00023136"/>
    </source>
</evidence>
<comment type="function">
    <text evidence="14">Acts as a processive, ATP-dependent zinc metallopeptidase for both cytoplasmic and membrane proteins. Plays a role in the quality control of integral membrane proteins.</text>
</comment>
<dbReference type="PANTHER" id="PTHR23076:SF97">
    <property type="entry name" value="ATP-DEPENDENT ZINC METALLOPROTEASE YME1L1"/>
    <property type="match status" value="1"/>
</dbReference>
<comment type="subunit">
    <text evidence="14">Homohexamer.</text>
</comment>
<dbReference type="InterPro" id="IPR003959">
    <property type="entry name" value="ATPase_AAA_core"/>
</dbReference>
<organism evidence="17 18">
    <name type="scientific">Candidatus Giovannonibacteria bacterium RIFCSPLOWO2_01_FULL_46_13</name>
    <dbReference type="NCBI Taxonomy" id="1798352"/>
    <lineage>
        <taxon>Bacteria</taxon>
        <taxon>Candidatus Giovannoniibacteriota</taxon>
    </lineage>
</organism>
<feature type="domain" description="AAA+ ATPase" evidence="16">
    <location>
        <begin position="196"/>
        <end position="335"/>
    </location>
</feature>
<dbReference type="SUPFAM" id="SSF140990">
    <property type="entry name" value="FtsH protease domain-like"/>
    <property type="match status" value="1"/>
</dbReference>
<dbReference type="GO" id="GO:0004222">
    <property type="term" value="F:metalloendopeptidase activity"/>
    <property type="evidence" value="ECO:0007669"/>
    <property type="project" value="InterPro"/>
</dbReference>
<evidence type="ECO:0000256" key="2">
    <source>
        <dbReference type="ARBA" id="ARBA00010044"/>
    </source>
</evidence>
<dbReference type="Pfam" id="PF00004">
    <property type="entry name" value="AAA"/>
    <property type="match status" value="1"/>
</dbReference>
<evidence type="ECO:0000259" key="16">
    <source>
        <dbReference type="SMART" id="SM00382"/>
    </source>
</evidence>
<comment type="similarity">
    <text evidence="13 14">In the central section; belongs to the AAA ATPase family.</text>
</comment>
<evidence type="ECO:0000256" key="7">
    <source>
        <dbReference type="ARBA" id="ARBA00022801"/>
    </source>
</evidence>
<dbReference type="GO" id="GO:0006508">
    <property type="term" value="P:proteolysis"/>
    <property type="evidence" value="ECO:0007669"/>
    <property type="project" value="UniProtKB-KW"/>
</dbReference>
<dbReference type="GO" id="GO:0005886">
    <property type="term" value="C:plasma membrane"/>
    <property type="evidence" value="ECO:0007669"/>
    <property type="project" value="UniProtKB-SubCell"/>
</dbReference>
<dbReference type="FunFam" id="3.40.50.300:FF:000001">
    <property type="entry name" value="ATP-dependent zinc metalloprotease FtsH"/>
    <property type="match status" value="1"/>
</dbReference>
<dbReference type="GO" id="GO:0008270">
    <property type="term" value="F:zinc ion binding"/>
    <property type="evidence" value="ECO:0007669"/>
    <property type="project" value="UniProtKB-UniRule"/>
</dbReference>
<evidence type="ECO:0000256" key="11">
    <source>
        <dbReference type="ARBA" id="ARBA00023049"/>
    </source>
</evidence>
<comment type="caution">
    <text evidence="14">Lacks conserved residue(s) required for the propagation of feature annotation.</text>
</comment>
<dbReference type="Pfam" id="PF01434">
    <property type="entry name" value="Peptidase_M41"/>
    <property type="match status" value="1"/>
</dbReference>
<dbReference type="EMBL" id="MFIE01000017">
    <property type="protein sequence ID" value="OGF82546.1"/>
    <property type="molecule type" value="Genomic_DNA"/>
</dbReference>
<evidence type="ECO:0000256" key="9">
    <source>
        <dbReference type="ARBA" id="ARBA00022840"/>
    </source>
</evidence>
<evidence type="ECO:0000256" key="15">
    <source>
        <dbReference type="RuleBase" id="RU003651"/>
    </source>
</evidence>
<keyword evidence="5 14" id="KW-0479">Metal-binding</keyword>
<keyword evidence="10 14" id="KW-1133">Transmembrane helix</keyword>
<evidence type="ECO:0000256" key="4">
    <source>
        <dbReference type="ARBA" id="ARBA00022692"/>
    </source>
</evidence>
<dbReference type="InterPro" id="IPR003960">
    <property type="entry name" value="ATPase_AAA_CS"/>
</dbReference>
<comment type="similarity">
    <text evidence="15">Belongs to the AAA ATPase family.</text>
</comment>
<dbReference type="InterPro" id="IPR005936">
    <property type="entry name" value="FtsH"/>
</dbReference>
<keyword evidence="14" id="KW-1003">Cell membrane</keyword>
<dbReference type="NCBIfam" id="TIGR01241">
    <property type="entry name" value="FtsH_fam"/>
    <property type="match status" value="1"/>
</dbReference>
<dbReference type="GO" id="GO:0004176">
    <property type="term" value="F:ATP-dependent peptidase activity"/>
    <property type="evidence" value="ECO:0007669"/>
    <property type="project" value="InterPro"/>
</dbReference>
<comment type="caution">
    <text evidence="17">The sequence shown here is derived from an EMBL/GenBank/DDBJ whole genome shotgun (WGS) entry which is preliminary data.</text>
</comment>
<proteinExistence type="inferred from homology"/>
<dbReference type="SMART" id="SM00382">
    <property type="entry name" value="AAA"/>
    <property type="match status" value="1"/>
</dbReference>
<keyword evidence="12 14" id="KW-0472">Membrane</keyword>
<dbReference type="PROSITE" id="PS00674">
    <property type="entry name" value="AAA"/>
    <property type="match status" value="1"/>
</dbReference>
<evidence type="ECO:0000256" key="3">
    <source>
        <dbReference type="ARBA" id="ARBA00022670"/>
    </source>
</evidence>
<gene>
    <name evidence="14" type="primary">ftsH</name>
    <name evidence="17" type="ORF">A3B18_01075</name>
</gene>
<feature type="transmembrane region" description="Helical" evidence="14">
    <location>
        <begin position="106"/>
        <end position="130"/>
    </location>
</feature>
<keyword evidence="17" id="KW-0131">Cell cycle</keyword>
<protein>
    <recommendedName>
        <fullName evidence="14">ATP-dependent zinc metalloprotease FtsH</fullName>
        <ecNumber evidence="14">3.4.24.-</ecNumber>
    </recommendedName>
</protein>
<keyword evidence="6 14" id="KW-0547">Nucleotide-binding</keyword>
<feature type="binding site" evidence="14">
    <location>
        <position position="426"/>
    </location>
    <ligand>
        <name>Zn(2+)</name>
        <dbReference type="ChEBI" id="CHEBI:29105"/>
        <note>catalytic</note>
    </ligand>
</feature>
<evidence type="ECO:0000256" key="14">
    <source>
        <dbReference type="HAMAP-Rule" id="MF_01458"/>
    </source>
</evidence>
<keyword evidence="4 14" id="KW-0812">Transmembrane</keyword>
<comment type="cofactor">
    <cofactor evidence="14">
        <name>Zn(2+)</name>
        <dbReference type="ChEBI" id="CHEBI:29105"/>
    </cofactor>
    <text evidence="14">Binds 1 zinc ion per subunit.</text>
</comment>
<comment type="similarity">
    <text evidence="2 14">In the C-terminal section; belongs to the peptidase M41 family.</text>
</comment>
<accession>A0A1F5X3U5</accession>
<feature type="binding site" evidence="14">
    <location>
        <position position="502"/>
    </location>
    <ligand>
        <name>Zn(2+)</name>
        <dbReference type="ChEBI" id="CHEBI:29105"/>
        <note>catalytic</note>
    </ligand>
</feature>
<evidence type="ECO:0000256" key="6">
    <source>
        <dbReference type="ARBA" id="ARBA00022741"/>
    </source>
</evidence>
<feature type="binding site" evidence="14">
    <location>
        <begin position="204"/>
        <end position="211"/>
    </location>
    <ligand>
        <name>ATP</name>
        <dbReference type="ChEBI" id="CHEBI:30616"/>
    </ligand>
</feature>
<evidence type="ECO:0000256" key="10">
    <source>
        <dbReference type="ARBA" id="ARBA00022989"/>
    </source>
</evidence>
<dbReference type="InterPro" id="IPR037219">
    <property type="entry name" value="Peptidase_M41-like"/>
</dbReference>
<dbReference type="CDD" id="cd19501">
    <property type="entry name" value="RecA-like_FtsH"/>
    <property type="match status" value="1"/>
</dbReference>
<keyword evidence="9 14" id="KW-0067">ATP-binding</keyword>
<dbReference type="InterPro" id="IPR000642">
    <property type="entry name" value="Peptidase_M41"/>
</dbReference>
<dbReference type="InterPro" id="IPR027417">
    <property type="entry name" value="P-loop_NTPase"/>
</dbReference>
<dbReference type="InterPro" id="IPR041569">
    <property type="entry name" value="AAA_lid_3"/>
</dbReference>
<sequence>MKLASRNFVIGFLILMLLAAAYSIFLESFQSQPERSLSELVQKINQGEVKEIKVRGEELDVALNDNSTFMVKKEAESSLSETLSNYNVSKEALDKVAVSIVSPSGFMFWLSAILPFLLPFLLIVLFFWLAARQVQRSNVQAFTFGQSKARVVQPDSKKERITFKDVAGVKEAKEELQEIVEFLKNPKKFLDIGARIPKGVLLMGAPGTGKTLLARAVSGEAGVPFFHISGSEFVEMFVGVGASRVRDLFKMAKRAAPAIIFIDEIDAVGRHRGAGLGGGHDEREQTLNQILVEMDGFEPHESVIVMAGTNRPDVLDPALLRPGRFDRRVILDNPDINDREAILKLHAVKKPLEKEVNLRVIAERTPGFSGADLANLMNEAAIMAARENRKTVTQMDLIRSIEKVLMGPERKSHILSKKEKEISAYHEAGHALVSAILPNSDPVHKITIVSRGRAAGYTLKLPSEDRHLYSKNNFLDELASALGGYASEKLVFSELTTGSSNDMSKATLIARDMVTKYGMSEKVGPIALGDGNELVFLGKELGTEKSYSDATAELVDSEVTQLMKNAFKRASDILRKYRRVLDSLALRLIENETIEREEFESILGTFGLSQTLTPPAFE</sequence>
<dbReference type="GO" id="GO:0016887">
    <property type="term" value="F:ATP hydrolysis activity"/>
    <property type="evidence" value="ECO:0007669"/>
    <property type="project" value="UniProtKB-UniRule"/>
</dbReference>
<dbReference type="PANTHER" id="PTHR23076">
    <property type="entry name" value="METALLOPROTEASE M41 FTSH"/>
    <property type="match status" value="1"/>
</dbReference>
<evidence type="ECO:0000256" key="5">
    <source>
        <dbReference type="ARBA" id="ARBA00022723"/>
    </source>
</evidence>
<evidence type="ECO:0000256" key="13">
    <source>
        <dbReference type="ARBA" id="ARBA00061570"/>
    </source>
</evidence>
<dbReference type="Proteomes" id="UP000178684">
    <property type="component" value="Unassembled WGS sequence"/>
</dbReference>
<dbReference type="EC" id="3.4.24.-" evidence="14"/>
<evidence type="ECO:0000313" key="17">
    <source>
        <dbReference type="EMBL" id="OGF82546.1"/>
    </source>
</evidence>
<feature type="active site" evidence="14">
    <location>
        <position position="427"/>
    </location>
</feature>
<dbReference type="InterPro" id="IPR003593">
    <property type="entry name" value="AAA+_ATPase"/>
</dbReference>
<keyword evidence="17" id="KW-0132">Cell division</keyword>
<dbReference type="FunFam" id="1.10.8.60:FF:000001">
    <property type="entry name" value="ATP-dependent zinc metalloprotease FtsH"/>
    <property type="match status" value="1"/>
</dbReference>
<dbReference type="GO" id="GO:0005524">
    <property type="term" value="F:ATP binding"/>
    <property type="evidence" value="ECO:0007669"/>
    <property type="project" value="UniProtKB-UniRule"/>
</dbReference>
<dbReference type="GO" id="GO:0030163">
    <property type="term" value="P:protein catabolic process"/>
    <property type="evidence" value="ECO:0007669"/>
    <property type="project" value="UniProtKB-UniRule"/>
</dbReference>
<reference evidence="17 18" key="1">
    <citation type="journal article" date="2016" name="Nat. Commun.">
        <title>Thousands of microbial genomes shed light on interconnected biogeochemical processes in an aquifer system.</title>
        <authorList>
            <person name="Anantharaman K."/>
            <person name="Brown C.T."/>
            <person name="Hug L.A."/>
            <person name="Sharon I."/>
            <person name="Castelle C.J."/>
            <person name="Probst A.J."/>
            <person name="Thomas B.C."/>
            <person name="Singh A."/>
            <person name="Wilkins M.J."/>
            <person name="Karaoz U."/>
            <person name="Brodie E.L."/>
            <person name="Williams K.H."/>
            <person name="Hubbard S.S."/>
            <person name="Banfield J.F."/>
        </authorList>
    </citation>
    <scope>NUCLEOTIDE SEQUENCE [LARGE SCALE GENOMIC DNA]</scope>
</reference>
<dbReference type="HAMAP" id="MF_01458">
    <property type="entry name" value="FtsH"/>
    <property type="match status" value="1"/>
</dbReference>
<dbReference type="SUPFAM" id="SSF52540">
    <property type="entry name" value="P-loop containing nucleoside triphosphate hydrolases"/>
    <property type="match status" value="1"/>
</dbReference>
<feature type="binding site" evidence="14">
    <location>
        <position position="430"/>
    </location>
    <ligand>
        <name>Zn(2+)</name>
        <dbReference type="ChEBI" id="CHEBI:29105"/>
        <note>catalytic</note>
    </ligand>
</feature>
<dbReference type="Gene3D" id="1.20.58.760">
    <property type="entry name" value="Peptidase M41"/>
    <property type="match status" value="1"/>
</dbReference>
<dbReference type="GO" id="GO:0051301">
    <property type="term" value="P:cell division"/>
    <property type="evidence" value="ECO:0007669"/>
    <property type="project" value="UniProtKB-KW"/>
</dbReference>
<dbReference type="Gene3D" id="1.10.8.60">
    <property type="match status" value="1"/>
</dbReference>
<dbReference type="FunFam" id="1.20.58.760:FF:000001">
    <property type="entry name" value="ATP-dependent zinc metalloprotease FtsH"/>
    <property type="match status" value="1"/>
</dbReference>
<keyword evidence="11 14" id="KW-0482">Metalloprotease</keyword>
<dbReference type="Gene3D" id="3.40.50.300">
    <property type="entry name" value="P-loop containing nucleotide triphosphate hydrolases"/>
    <property type="match status" value="1"/>
</dbReference>
<name>A0A1F5X3U5_9BACT</name>
<evidence type="ECO:0000256" key="8">
    <source>
        <dbReference type="ARBA" id="ARBA00022833"/>
    </source>
</evidence>